<keyword evidence="2" id="KW-0067">ATP-binding</keyword>
<dbReference type="Gene3D" id="1.10.510.10">
    <property type="entry name" value="Transferase(Phosphotransferase) domain 1"/>
    <property type="match status" value="1"/>
</dbReference>
<protein>
    <submittedName>
        <fullName evidence="5">Calcium/calmodulin-dependent protein kinase kinase 2</fullName>
    </submittedName>
</protein>
<sequence length="545" mass="61018">MSTEIRSGDCNRSAAQSINRLTNGAINQSTNGSINQSTAQGNTRKIDCGTLQFPDAGDTSSRKGDYILAPVAGGPTPQLLPCGNCEEDDGDLEEEVLISVTPENEANIIVLDVDEDDDLDGDLGVISERLKSESITLSGGLTALPPFTLQKIIEDYDDASDREDSPPPLVEPILHGKVMRRLCVTEDGFIRMRNYKISFDVIGSGKLSEVRIALDERDSQQYAIKIFSRTKLQKFNMLLRTSRNPIEEAYREVAILRRLQHPNVIKLIDVIDDPEDENMYLVLELLEHVITEIPALSPVSEAVARFYFRDIVDGVVHLHSCGIVHRDIKPENLLVSKEGIVKIVDFNICVELEKDADGREQPVECWHGTPAFTPPECLQPDQKRAAGRPLDVWSLGVTLFACVTGNLPFRADGLLPDLFESILTDPVSFPPGLVISDDLKDLIGGLLRKDPRERLTMDQVQQHPWFKFCPLTRTRSDAKRSVPDFSKRCFWDVSDYQSDAELERQRQQQYSSGANRTDEQRRLGSAHHPMDEEVEKLVLHGYTVL</sequence>
<keyword evidence="6" id="KW-1185">Reference proteome</keyword>
<dbReference type="PANTHER" id="PTHR24346">
    <property type="entry name" value="MAP/MICROTUBULE AFFINITY-REGULATING KINASE"/>
    <property type="match status" value="1"/>
</dbReference>
<keyword evidence="1" id="KW-0547">Nucleotide-binding</keyword>
<feature type="domain" description="Protein kinase" evidence="4">
    <location>
        <begin position="196"/>
        <end position="466"/>
    </location>
</feature>
<evidence type="ECO:0000259" key="4">
    <source>
        <dbReference type="PROSITE" id="PS50011"/>
    </source>
</evidence>
<dbReference type="Pfam" id="PF00069">
    <property type="entry name" value="Pkinase"/>
    <property type="match status" value="1"/>
</dbReference>
<dbReference type="GO" id="GO:0005524">
    <property type="term" value="F:ATP binding"/>
    <property type="evidence" value="ECO:0007669"/>
    <property type="project" value="UniProtKB-KW"/>
</dbReference>
<dbReference type="EMBL" id="MTYJ01000067">
    <property type="protein sequence ID" value="OQV17024.1"/>
    <property type="molecule type" value="Genomic_DNA"/>
</dbReference>
<dbReference type="PROSITE" id="PS00108">
    <property type="entry name" value="PROTEIN_KINASE_ST"/>
    <property type="match status" value="1"/>
</dbReference>
<dbReference type="GO" id="GO:0004674">
    <property type="term" value="F:protein serine/threonine kinase activity"/>
    <property type="evidence" value="ECO:0007669"/>
    <property type="project" value="TreeGrafter"/>
</dbReference>
<evidence type="ECO:0000256" key="1">
    <source>
        <dbReference type="ARBA" id="ARBA00022741"/>
    </source>
</evidence>
<feature type="compositionally biased region" description="Basic and acidic residues" evidence="3">
    <location>
        <begin position="516"/>
        <end position="530"/>
    </location>
</feature>
<dbReference type="PANTHER" id="PTHR24346:SF77">
    <property type="entry name" value="SERINE THREONINE PROTEIN KINASE"/>
    <property type="match status" value="1"/>
</dbReference>
<dbReference type="PROSITE" id="PS50011">
    <property type="entry name" value="PROTEIN_KINASE_DOM"/>
    <property type="match status" value="1"/>
</dbReference>
<dbReference type="Proteomes" id="UP000192578">
    <property type="component" value="Unassembled WGS sequence"/>
</dbReference>
<dbReference type="InterPro" id="IPR000719">
    <property type="entry name" value="Prot_kinase_dom"/>
</dbReference>
<evidence type="ECO:0000313" key="6">
    <source>
        <dbReference type="Proteomes" id="UP000192578"/>
    </source>
</evidence>
<feature type="compositionally biased region" description="Polar residues" evidence="3">
    <location>
        <begin position="26"/>
        <end position="43"/>
    </location>
</feature>
<dbReference type="InterPro" id="IPR011009">
    <property type="entry name" value="Kinase-like_dom_sf"/>
</dbReference>
<dbReference type="AlphaFoldDB" id="A0A1W0WP90"/>
<accession>A0A1W0WP90</accession>
<evidence type="ECO:0000256" key="3">
    <source>
        <dbReference type="SAM" id="MobiDB-lite"/>
    </source>
</evidence>
<dbReference type="GO" id="GO:0005737">
    <property type="term" value="C:cytoplasm"/>
    <property type="evidence" value="ECO:0007669"/>
    <property type="project" value="TreeGrafter"/>
</dbReference>
<feature type="region of interest" description="Disordered" evidence="3">
    <location>
        <begin position="26"/>
        <end position="64"/>
    </location>
</feature>
<keyword evidence="5" id="KW-0418">Kinase</keyword>
<gene>
    <name evidence="5" type="ORF">BV898_08887</name>
</gene>
<keyword evidence="5" id="KW-0808">Transferase</keyword>
<dbReference type="SUPFAM" id="SSF56112">
    <property type="entry name" value="Protein kinase-like (PK-like)"/>
    <property type="match status" value="1"/>
</dbReference>
<comment type="caution">
    <text evidence="5">The sequence shown here is derived from an EMBL/GenBank/DDBJ whole genome shotgun (WGS) entry which is preliminary data.</text>
</comment>
<dbReference type="OrthoDB" id="68483at2759"/>
<dbReference type="SMART" id="SM00220">
    <property type="entry name" value="S_TKc"/>
    <property type="match status" value="1"/>
</dbReference>
<organism evidence="5 6">
    <name type="scientific">Hypsibius exemplaris</name>
    <name type="common">Freshwater tardigrade</name>
    <dbReference type="NCBI Taxonomy" id="2072580"/>
    <lineage>
        <taxon>Eukaryota</taxon>
        <taxon>Metazoa</taxon>
        <taxon>Ecdysozoa</taxon>
        <taxon>Tardigrada</taxon>
        <taxon>Eutardigrada</taxon>
        <taxon>Parachela</taxon>
        <taxon>Hypsibioidea</taxon>
        <taxon>Hypsibiidae</taxon>
        <taxon>Hypsibius</taxon>
    </lineage>
</organism>
<dbReference type="GO" id="GO:0035556">
    <property type="term" value="P:intracellular signal transduction"/>
    <property type="evidence" value="ECO:0007669"/>
    <property type="project" value="TreeGrafter"/>
</dbReference>
<reference evidence="6" key="1">
    <citation type="submission" date="2017-01" db="EMBL/GenBank/DDBJ databases">
        <title>Comparative genomics of anhydrobiosis in the tardigrade Hypsibius dujardini.</title>
        <authorList>
            <person name="Yoshida Y."/>
            <person name="Koutsovoulos G."/>
            <person name="Laetsch D."/>
            <person name="Stevens L."/>
            <person name="Kumar S."/>
            <person name="Horikawa D."/>
            <person name="Ishino K."/>
            <person name="Komine S."/>
            <person name="Tomita M."/>
            <person name="Blaxter M."/>
            <person name="Arakawa K."/>
        </authorList>
    </citation>
    <scope>NUCLEOTIDE SEQUENCE [LARGE SCALE GENOMIC DNA]</scope>
    <source>
        <strain evidence="6">Z151</strain>
    </source>
</reference>
<proteinExistence type="predicted"/>
<dbReference type="InterPro" id="IPR008271">
    <property type="entry name" value="Ser/Thr_kinase_AS"/>
</dbReference>
<name>A0A1W0WP90_HYPEX</name>
<evidence type="ECO:0000256" key="2">
    <source>
        <dbReference type="ARBA" id="ARBA00022840"/>
    </source>
</evidence>
<dbReference type="CDD" id="cd14008">
    <property type="entry name" value="STKc_LKB1_CaMKK"/>
    <property type="match status" value="1"/>
</dbReference>
<feature type="region of interest" description="Disordered" evidence="3">
    <location>
        <begin position="503"/>
        <end position="530"/>
    </location>
</feature>
<evidence type="ECO:0000313" key="5">
    <source>
        <dbReference type="EMBL" id="OQV17024.1"/>
    </source>
</evidence>